<keyword evidence="3" id="KW-1185">Reference proteome</keyword>
<dbReference type="Gene3D" id="1.50.10.140">
    <property type="match status" value="1"/>
</dbReference>
<protein>
    <recommendedName>
        <fullName evidence="1">Glycoamylase-like domain-containing protein</fullName>
    </recommendedName>
</protein>
<dbReference type="Pfam" id="PF10091">
    <property type="entry name" value="Glycoamylase"/>
    <property type="match status" value="1"/>
</dbReference>
<dbReference type="InterPro" id="IPR016883">
    <property type="entry name" value="UCP028431"/>
</dbReference>
<dbReference type="Proteomes" id="UP000585437">
    <property type="component" value="Unassembled WGS sequence"/>
</dbReference>
<organism evidence="2 3">
    <name type="scientific">Rhizobium soli</name>
    <dbReference type="NCBI Taxonomy" id="424798"/>
    <lineage>
        <taxon>Bacteria</taxon>
        <taxon>Pseudomonadati</taxon>
        <taxon>Pseudomonadota</taxon>
        <taxon>Alphaproteobacteria</taxon>
        <taxon>Hyphomicrobiales</taxon>
        <taxon>Rhizobiaceae</taxon>
        <taxon>Rhizobium/Agrobacterium group</taxon>
        <taxon>Rhizobium</taxon>
    </lineage>
</organism>
<evidence type="ECO:0000259" key="1">
    <source>
        <dbReference type="Pfam" id="PF10091"/>
    </source>
</evidence>
<name>A0A7X0JIQ9_9HYPH</name>
<sequence length="417" mass="45856">MDATPIISADLDSLLDDVQQRTFRYFWDGAHPQSGLPYDKCLLDGTPGIDAISISGTGFGLMAILVACERGWITSDEALVRITTIVESLELAPRYHGAFSHFINPATSAMIPFSALDDGGDIVETTLLLQGLICAREYFAAETISEKSLRTAITRLFDEVEWTWYTRGKTDGPIYWHWSPINEWAMNLPITGWNEALSTYVFAAGSDTFPIDPQNYHCGWARNGAMKNGEEYFGIQLPLGEPMGGPLFLSQYSFCALNPRGLSDRYADYWRQAVAHSRINRAYCLTVPEYAAAGVWGLTASEAQAGYAANSPLVDFGAIAPSAALSSFPFVPGHAEEALRALLAYENGRLVNRFGFADAFAPKTGWVASTYIAIDQGPIVAMIENHRSGLLWKLFMAAPEVRRGLDRLGFRYPDVSA</sequence>
<reference evidence="2 3" key="1">
    <citation type="submission" date="2020-08" db="EMBL/GenBank/DDBJ databases">
        <title>The Agave Microbiome: Exploring the role of microbial communities in plant adaptations to desert environments.</title>
        <authorList>
            <person name="Partida-Martinez L.P."/>
        </authorList>
    </citation>
    <scope>NUCLEOTIDE SEQUENCE [LARGE SCALE GENOMIC DNA]</scope>
    <source>
        <strain evidence="2 3">AS3.12</strain>
    </source>
</reference>
<feature type="domain" description="Glycoamylase-like" evidence="1">
    <location>
        <begin position="189"/>
        <end position="398"/>
    </location>
</feature>
<comment type="caution">
    <text evidence="2">The sequence shown here is derived from an EMBL/GenBank/DDBJ whole genome shotgun (WGS) entry which is preliminary data.</text>
</comment>
<dbReference type="InterPro" id="IPR019282">
    <property type="entry name" value="Glycoamylase-like_cons_dom"/>
</dbReference>
<dbReference type="EMBL" id="JACHBU010000003">
    <property type="protein sequence ID" value="MBB6508303.1"/>
    <property type="molecule type" value="Genomic_DNA"/>
</dbReference>
<evidence type="ECO:0000313" key="2">
    <source>
        <dbReference type="EMBL" id="MBB6508303.1"/>
    </source>
</evidence>
<dbReference type="AlphaFoldDB" id="A0A7X0JIQ9"/>
<dbReference type="PIRSF" id="PIRSF028431">
    <property type="entry name" value="UCP028431"/>
    <property type="match status" value="1"/>
</dbReference>
<gene>
    <name evidence="2" type="ORF">F4695_001652</name>
</gene>
<evidence type="ECO:0000313" key="3">
    <source>
        <dbReference type="Proteomes" id="UP000585437"/>
    </source>
</evidence>
<accession>A0A7X0JIQ9</accession>
<proteinExistence type="predicted"/>
<dbReference type="RefSeq" id="WP_184654379.1">
    <property type="nucleotide sequence ID" value="NZ_JACHBU010000003.1"/>
</dbReference>